<reference evidence="5" key="1">
    <citation type="submission" date="2017-02" db="UniProtKB">
        <authorList>
            <consortium name="WormBaseParasite"/>
        </authorList>
    </citation>
    <scope>IDENTIFICATION</scope>
</reference>
<dbReference type="PROSITE" id="PS51670">
    <property type="entry name" value="SHKT"/>
    <property type="match status" value="1"/>
</dbReference>
<dbReference type="Proteomes" id="UP000267096">
    <property type="component" value="Unassembled WGS sequence"/>
</dbReference>
<keyword evidence="4" id="KW-1185">Reference proteome</keyword>
<evidence type="ECO:0000313" key="5">
    <source>
        <dbReference type="WBParaSite" id="ASIM_0000176301-mRNA-1"/>
    </source>
</evidence>
<feature type="domain" description="ShKT" evidence="2">
    <location>
        <begin position="22"/>
        <end position="55"/>
    </location>
</feature>
<dbReference type="EMBL" id="UYRR01001844">
    <property type="protein sequence ID" value="VDK18992.1"/>
    <property type="molecule type" value="Genomic_DNA"/>
</dbReference>
<dbReference type="OrthoDB" id="6132182at2759"/>
<dbReference type="Pfam" id="PF01549">
    <property type="entry name" value="ShK"/>
    <property type="match status" value="1"/>
</dbReference>
<protein>
    <submittedName>
        <fullName evidence="5">ShKT domain-containing protein</fullName>
    </submittedName>
</protein>
<reference evidence="3 4" key="2">
    <citation type="submission" date="2018-11" db="EMBL/GenBank/DDBJ databases">
        <authorList>
            <consortium name="Pathogen Informatics"/>
        </authorList>
    </citation>
    <scope>NUCLEOTIDE SEQUENCE [LARGE SCALE GENOMIC DNA]</scope>
</reference>
<dbReference type="SMART" id="SM00254">
    <property type="entry name" value="ShKT"/>
    <property type="match status" value="1"/>
</dbReference>
<comment type="caution">
    <text evidence="1">Lacks conserved residue(s) required for the propagation of feature annotation.</text>
</comment>
<dbReference type="AlphaFoldDB" id="A0A0M3J2K4"/>
<evidence type="ECO:0000259" key="2">
    <source>
        <dbReference type="PROSITE" id="PS51670"/>
    </source>
</evidence>
<organism evidence="5">
    <name type="scientific">Anisakis simplex</name>
    <name type="common">Herring worm</name>
    <dbReference type="NCBI Taxonomy" id="6269"/>
    <lineage>
        <taxon>Eukaryota</taxon>
        <taxon>Metazoa</taxon>
        <taxon>Ecdysozoa</taxon>
        <taxon>Nematoda</taxon>
        <taxon>Chromadorea</taxon>
        <taxon>Rhabditida</taxon>
        <taxon>Spirurina</taxon>
        <taxon>Ascaridomorpha</taxon>
        <taxon>Ascaridoidea</taxon>
        <taxon>Anisakidae</taxon>
        <taxon>Anisakis</taxon>
        <taxon>Anisakis simplex complex</taxon>
    </lineage>
</organism>
<accession>A0A0M3J2K4</accession>
<evidence type="ECO:0000313" key="3">
    <source>
        <dbReference type="EMBL" id="VDK18992.1"/>
    </source>
</evidence>
<proteinExistence type="predicted"/>
<evidence type="ECO:0000256" key="1">
    <source>
        <dbReference type="PROSITE-ProRule" id="PRU01005"/>
    </source>
</evidence>
<dbReference type="InterPro" id="IPR003582">
    <property type="entry name" value="ShKT_dom"/>
</dbReference>
<name>A0A0M3J2K4_ANISI</name>
<evidence type="ECO:0000313" key="4">
    <source>
        <dbReference type="Proteomes" id="UP000267096"/>
    </source>
</evidence>
<sequence length="88" mass="10548">MQPGWHAIVKTSQNIAEHFAACKDYHAGCHKWSQAGECSRNAWMLENCRQSCRSCMDENELRRRCRVTIRRHPFELQRFQNDIDYEFN</sequence>
<gene>
    <name evidence="3" type="ORF">ASIM_LOCUS1637</name>
</gene>
<dbReference type="WBParaSite" id="ASIM_0000176301-mRNA-1">
    <property type="protein sequence ID" value="ASIM_0000176301-mRNA-1"/>
    <property type="gene ID" value="ASIM_0000176301"/>
</dbReference>